<dbReference type="PROSITE" id="PS50191">
    <property type="entry name" value="CRAL_TRIO"/>
    <property type="match status" value="1"/>
</dbReference>
<dbReference type="InterPro" id="IPR036865">
    <property type="entry name" value="CRAL-TRIO_dom_sf"/>
</dbReference>
<comment type="similarity">
    <text evidence="3 16">Belongs to the SFH5 family.</text>
</comment>
<keyword evidence="13 16" id="KW-0472">Membrane</keyword>
<dbReference type="GO" id="GO:0046872">
    <property type="term" value="F:metal ion binding"/>
    <property type="evidence" value="ECO:0007669"/>
    <property type="project" value="UniProtKB-KW"/>
</dbReference>
<keyword evidence="8" id="KW-0479">Metal-binding</keyword>
<evidence type="ECO:0000256" key="3">
    <source>
        <dbReference type="ARBA" id="ARBA00006667"/>
    </source>
</evidence>
<dbReference type="PANTHER" id="PTHR47669">
    <property type="entry name" value="PHOSPHATIDYLINOSITOL TRANSFER PROTEIN SFH5"/>
    <property type="match status" value="1"/>
</dbReference>
<dbReference type="SMART" id="SM00516">
    <property type="entry name" value="SEC14"/>
    <property type="match status" value="1"/>
</dbReference>
<gene>
    <name evidence="18" type="ORF">WICPIJ_003493</name>
</gene>
<organism evidence="18 19">
    <name type="scientific">Wickerhamomyces pijperi</name>
    <name type="common">Yeast</name>
    <name type="synonym">Pichia pijperi</name>
    <dbReference type="NCBI Taxonomy" id="599730"/>
    <lineage>
        <taxon>Eukaryota</taxon>
        <taxon>Fungi</taxon>
        <taxon>Dikarya</taxon>
        <taxon>Ascomycota</taxon>
        <taxon>Saccharomycotina</taxon>
        <taxon>Saccharomycetes</taxon>
        <taxon>Phaffomycetales</taxon>
        <taxon>Wickerhamomycetaceae</taxon>
        <taxon>Wickerhamomyces</taxon>
    </lineage>
</organism>
<keyword evidence="19" id="KW-1185">Reference proteome</keyword>
<dbReference type="Proteomes" id="UP000774326">
    <property type="component" value="Unassembled WGS sequence"/>
</dbReference>
<dbReference type="SUPFAM" id="SSF46938">
    <property type="entry name" value="CRAL/TRIO N-terminal domain"/>
    <property type="match status" value="1"/>
</dbReference>
<dbReference type="GO" id="GO:0017157">
    <property type="term" value="P:regulation of exocytosis"/>
    <property type="evidence" value="ECO:0007669"/>
    <property type="project" value="TreeGrafter"/>
</dbReference>
<feature type="domain" description="CRAL-TRIO" evidence="17">
    <location>
        <begin position="144"/>
        <end position="270"/>
    </location>
</feature>
<dbReference type="GO" id="GO:0005886">
    <property type="term" value="C:plasma membrane"/>
    <property type="evidence" value="ECO:0007669"/>
    <property type="project" value="TreeGrafter"/>
</dbReference>
<dbReference type="CDD" id="cd00170">
    <property type="entry name" value="SEC14"/>
    <property type="match status" value="1"/>
</dbReference>
<dbReference type="SUPFAM" id="SSF52087">
    <property type="entry name" value="CRAL/TRIO domain"/>
    <property type="match status" value="1"/>
</dbReference>
<comment type="cofactor">
    <cofactor evidence="1">
        <name>heme b</name>
        <dbReference type="ChEBI" id="CHEBI:60344"/>
    </cofactor>
</comment>
<dbReference type="GO" id="GO:0008526">
    <property type="term" value="F:phosphatidylinositol transfer activity"/>
    <property type="evidence" value="ECO:0007669"/>
    <property type="project" value="UniProtKB-UniRule"/>
</dbReference>
<reference evidence="18" key="2">
    <citation type="submission" date="2021-01" db="EMBL/GenBank/DDBJ databases">
        <authorList>
            <person name="Schikora-Tamarit M.A."/>
        </authorList>
    </citation>
    <scope>NUCLEOTIDE SEQUENCE</scope>
    <source>
        <strain evidence="18">CBS2887</strain>
    </source>
</reference>
<dbReference type="InterPro" id="IPR011074">
    <property type="entry name" value="CRAL/TRIO_N_dom"/>
</dbReference>
<dbReference type="OrthoDB" id="75724at2759"/>
<keyword evidence="12 16" id="KW-0445">Lipid transport</keyword>
<evidence type="ECO:0000256" key="14">
    <source>
        <dbReference type="ARBA" id="ARBA00024146"/>
    </source>
</evidence>
<dbReference type="EMBL" id="JAEUBG010001926">
    <property type="protein sequence ID" value="KAH3685536.1"/>
    <property type="molecule type" value="Genomic_DNA"/>
</dbReference>
<evidence type="ECO:0000256" key="8">
    <source>
        <dbReference type="ARBA" id="ARBA00022723"/>
    </source>
</evidence>
<dbReference type="Pfam" id="PF00650">
    <property type="entry name" value="CRAL_TRIO"/>
    <property type="match status" value="1"/>
</dbReference>
<protein>
    <recommendedName>
        <fullName evidence="4 16">Phosphatidylinositol transfer protein SFH5</fullName>
        <shortName evidence="16">PITP SFH5</shortName>
    </recommendedName>
</protein>
<keyword evidence="5 16" id="KW-0813">Transport</keyword>
<evidence type="ECO:0000256" key="13">
    <source>
        <dbReference type="ARBA" id="ARBA00023136"/>
    </source>
</evidence>
<evidence type="ECO:0000256" key="1">
    <source>
        <dbReference type="ARBA" id="ARBA00001970"/>
    </source>
</evidence>
<keyword evidence="6 16" id="KW-0963">Cytoplasm</keyword>
<dbReference type="InterPro" id="IPR042938">
    <property type="entry name" value="Sfh5"/>
</dbReference>
<comment type="catalytic activity">
    <reaction evidence="14">
        <text>a 1,2-diacyl-sn-glycero-3-phospho-(1D-myo-inositol)(in) = a 1,2-diacyl-sn-glycero-3-phospho-(1D-myo-inositol)(out)</text>
        <dbReference type="Rhea" id="RHEA:38691"/>
        <dbReference type="ChEBI" id="CHEBI:57880"/>
    </reaction>
    <physiologicalReaction direction="left-to-right" evidence="14">
        <dbReference type="Rhea" id="RHEA:38692"/>
    </physiologicalReaction>
</comment>
<evidence type="ECO:0000256" key="11">
    <source>
        <dbReference type="ARBA" id="ARBA00023004"/>
    </source>
</evidence>
<dbReference type="GO" id="GO:0043001">
    <property type="term" value="P:Golgi to plasma membrane protein transport"/>
    <property type="evidence" value="ECO:0007669"/>
    <property type="project" value="TreeGrafter"/>
</dbReference>
<dbReference type="GO" id="GO:0005789">
    <property type="term" value="C:endoplasmic reticulum membrane"/>
    <property type="evidence" value="ECO:0007669"/>
    <property type="project" value="UniProtKB-SubCell"/>
</dbReference>
<sequence length="309" mass="36147">MDQTFSETIQFTPNSNEKEILVNFKTEILPLILKETNYDELWGYQLTSTGQFYQDDITNCLIFKFLKANEFDLTKTQDQLTNTLKWRKQFKPLKAAYLETHDPKFKDIGVITYYEDLPEIITWNLYGQTSSSSASPGELFEDIDSFLRYRISLMEHSLQLCQFTSLPLSKISQVHDYKNVSFLRFDPRVKKASKVIIKTFQDYYPELLERKFFVNVPILAKWIYDLIVLTWLPTETSRKFKLLSDPTRLVHDLGTDKVPVSYGGVGKELKEQDYHFSSTGEGENKVKMTEYTKFLIENVYSLELADTVE</sequence>
<dbReference type="GO" id="GO:0032541">
    <property type="term" value="C:cortical endoplasmic reticulum"/>
    <property type="evidence" value="ECO:0007669"/>
    <property type="project" value="TreeGrafter"/>
</dbReference>
<evidence type="ECO:0000256" key="4">
    <source>
        <dbReference type="ARBA" id="ARBA00018320"/>
    </source>
</evidence>
<dbReference type="InterPro" id="IPR001251">
    <property type="entry name" value="CRAL-TRIO_dom"/>
</dbReference>
<dbReference type="InterPro" id="IPR036273">
    <property type="entry name" value="CRAL/TRIO_N_dom_sf"/>
</dbReference>
<comment type="caution">
    <text evidence="18">The sequence shown here is derived from an EMBL/GenBank/DDBJ whole genome shotgun (WGS) entry which is preliminary data.</text>
</comment>
<comment type="function">
    <text evidence="15">Non-classical phosphatidylinositol (PtdIns) transfer protein (PITP), which exhibits PtdIns-binding/transfer activity in the absence of detectable PtdCho-binding/transfer activity. Regulates PtdIns(4,5)P2 homeostasis at the plasma membrane. Heme-binding protein that may play a role in organic oxidant-induced stress responses.</text>
</comment>
<comment type="subcellular location">
    <subcellularLocation>
        <location evidence="16">Cytoplasm</location>
    </subcellularLocation>
    <subcellularLocation>
        <location evidence="2 16">Endoplasmic reticulum membrane</location>
        <topology evidence="2 16">Peripheral membrane protein</topology>
    </subcellularLocation>
    <subcellularLocation>
        <location evidence="16">Microsome membrane</location>
        <topology evidence="16">Peripheral membrane protein</topology>
    </subcellularLocation>
</comment>
<evidence type="ECO:0000256" key="5">
    <source>
        <dbReference type="ARBA" id="ARBA00022448"/>
    </source>
</evidence>
<dbReference type="GO" id="GO:0005829">
    <property type="term" value="C:cytosol"/>
    <property type="evidence" value="ECO:0007669"/>
    <property type="project" value="TreeGrafter"/>
</dbReference>
<evidence type="ECO:0000313" key="18">
    <source>
        <dbReference type="EMBL" id="KAH3685536.1"/>
    </source>
</evidence>
<accession>A0A9P8TP67</accession>
<keyword evidence="7" id="KW-0349">Heme</keyword>
<evidence type="ECO:0000256" key="12">
    <source>
        <dbReference type="ARBA" id="ARBA00023055"/>
    </source>
</evidence>
<keyword evidence="11" id="KW-0408">Iron</keyword>
<keyword evidence="9 16" id="KW-0256">Endoplasmic reticulum</keyword>
<evidence type="ECO:0000256" key="9">
    <source>
        <dbReference type="ARBA" id="ARBA00022824"/>
    </source>
</evidence>
<evidence type="ECO:0000256" key="6">
    <source>
        <dbReference type="ARBA" id="ARBA00022490"/>
    </source>
</evidence>
<dbReference type="PANTHER" id="PTHR47669:SF1">
    <property type="entry name" value="PHOSPHATIDYLINOSITOL TRANSFER PROTEIN SFH5"/>
    <property type="match status" value="1"/>
</dbReference>
<evidence type="ECO:0000259" key="17">
    <source>
        <dbReference type="PROSITE" id="PS50191"/>
    </source>
</evidence>
<dbReference type="AlphaFoldDB" id="A0A9P8TP67"/>
<keyword evidence="10 16" id="KW-0492">Microsome</keyword>
<name>A0A9P8TP67_WICPI</name>
<evidence type="ECO:0000256" key="15">
    <source>
        <dbReference type="ARBA" id="ARBA00024180"/>
    </source>
</evidence>
<evidence type="ECO:0000256" key="16">
    <source>
        <dbReference type="RuleBase" id="RU367059"/>
    </source>
</evidence>
<evidence type="ECO:0000256" key="10">
    <source>
        <dbReference type="ARBA" id="ARBA00022848"/>
    </source>
</evidence>
<evidence type="ECO:0000256" key="2">
    <source>
        <dbReference type="ARBA" id="ARBA00004406"/>
    </source>
</evidence>
<evidence type="ECO:0000256" key="7">
    <source>
        <dbReference type="ARBA" id="ARBA00022617"/>
    </source>
</evidence>
<reference evidence="18" key="1">
    <citation type="journal article" date="2021" name="Open Biol.">
        <title>Shared evolutionary footprints suggest mitochondrial oxidative damage underlies multiple complex I losses in fungi.</title>
        <authorList>
            <person name="Schikora-Tamarit M.A."/>
            <person name="Marcet-Houben M."/>
            <person name="Nosek J."/>
            <person name="Gabaldon T."/>
        </authorList>
    </citation>
    <scope>NUCLEOTIDE SEQUENCE</scope>
    <source>
        <strain evidence="18">CBS2887</strain>
    </source>
</reference>
<dbReference type="Pfam" id="PF03765">
    <property type="entry name" value="CRAL_TRIO_N"/>
    <property type="match status" value="1"/>
</dbReference>
<evidence type="ECO:0000313" key="19">
    <source>
        <dbReference type="Proteomes" id="UP000774326"/>
    </source>
</evidence>
<proteinExistence type="inferred from homology"/>
<dbReference type="Gene3D" id="3.40.525.10">
    <property type="entry name" value="CRAL-TRIO lipid binding domain"/>
    <property type="match status" value="1"/>
</dbReference>